<proteinExistence type="predicted"/>
<dbReference type="GeneID" id="7831303"/>
<dbReference type="EMBL" id="GG662429">
    <property type="protein sequence ID" value="EAS05041.2"/>
    <property type="molecule type" value="Genomic_DNA"/>
</dbReference>
<accession>I7MJ40</accession>
<protein>
    <submittedName>
        <fullName evidence="1">Uncharacterized protein</fullName>
    </submittedName>
</protein>
<dbReference type="KEGG" id="tet:TTHERM_00840100"/>
<dbReference type="RefSeq" id="XP_001025286.2">
    <property type="nucleotide sequence ID" value="XM_001025286.2"/>
</dbReference>
<dbReference type="AlphaFoldDB" id="I7MJ40"/>
<gene>
    <name evidence="1" type="ORF">TTHERM_00840100</name>
</gene>
<dbReference type="InParanoid" id="I7MJ40"/>
<sequence>MLVDAISRSTSQVSNQVIPTQACSSRNQLFPTCLVQMIDIKLIELDYLKIIDKIEIKIYYKMVLKQNEAESRIVNAWQYLNIWLITHLKLQEKKKSVQFNSSKLIVQEPLNQI</sequence>
<organism evidence="1 2">
    <name type="scientific">Tetrahymena thermophila (strain SB210)</name>
    <dbReference type="NCBI Taxonomy" id="312017"/>
    <lineage>
        <taxon>Eukaryota</taxon>
        <taxon>Sar</taxon>
        <taxon>Alveolata</taxon>
        <taxon>Ciliophora</taxon>
        <taxon>Intramacronucleata</taxon>
        <taxon>Oligohymenophorea</taxon>
        <taxon>Hymenostomatida</taxon>
        <taxon>Tetrahymenina</taxon>
        <taxon>Tetrahymenidae</taxon>
        <taxon>Tetrahymena</taxon>
    </lineage>
</organism>
<reference evidence="2" key="1">
    <citation type="journal article" date="2006" name="PLoS Biol.">
        <title>Macronuclear genome sequence of the ciliate Tetrahymena thermophila, a model eukaryote.</title>
        <authorList>
            <person name="Eisen J.A."/>
            <person name="Coyne R.S."/>
            <person name="Wu M."/>
            <person name="Wu D."/>
            <person name="Thiagarajan M."/>
            <person name="Wortman J.R."/>
            <person name="Badger J.H."/>
            <person name="Ren Q."/>
            <person name="Amedeo P."/>
            <person name="Jones K.M."/>
            <person name="Tallon L.J."/>
            <person name="Delcher A.L."/>
            <person name="Salzberg S.L."/>
            <person name="Silva J.C."/>
            <person name="Haas B.J."/>
            <person name="Majoros W.H."/>
            <person name="Farzad M."/>
            <person name="Carlton J.M."/>
            <person name="Smith R.K. Jr."/>
            <person name="Garg J."/>
            <person name="Pearlman R.E."/>
            <person name="Karrer K.M."/>
            <person name="Sun L."/>
            <person name="Manning G."/>
            <person name="Elde N.C."/>
            <person name="Turkewitz A.P."/>
            <person name="Asai D.J."/>
            <person name="Wilkes D.E."/>
            <person name="Wang Y."/>
            <person name="Cai H."/>
            <person name="Collins K."/>
            <person name="Stewart B.A."/>
            <person name="Lee S.R."/>
            <person name="Wilamowska K."/>
            <person name="Weinberg Z."/>
            <person name="Ruzzo W.L."/>
            <person name="Wloga D."/>
            <person name="Gaertig J."/>
            <person name="Frankel J."/>
            <person name="Tsao C.-C."/>
            <person name="Gorovsky M.A."/>
            <person name="Keeling P.J."/>
            <person name="Waller R.F."/>
            <person name="Patron N.J."/>
            <person name="Cherry J.M."/>
            <person name="Stover N.A."/>
            <person name="Krieger C.J."/>
            <person name="del Toro C."/>
            <person name="Ryder H.F."/>
            <person name="Williamson S.C."/>
            <person name="Barbeau R.A."/>
            <person name="Hamilton E.P."/>
            <person name="Orias E."/>
        </authorList>
    </citation>
    <scope>NUCLEOTIDE SEQUENCE [LARGE SCALE GENOMIC DNA]</scope>
    <source>
        <strain evidence="2">SB210</strain>
    </source>
</reference>
<dbReference type="Proteomes" id="UP000009168">
    <property type="component" value="Unassembled WGS sequence"/>
</dbReference>
<name>I7MJ40_TETTS</name>
<evidence type="ECO:0000313" key="1">
    <source>
        <dbReference type="EMBL" id="EAS05041.2"/>
    </source>
</evidence>
<evidence type="ECO:0000313" key="2">
    <source>
        <dbReference type="Proteomes" id="UP000009168"/>
    </source>
</evidence>
<keyword evidence="2" id="KW-1185">Reference proteome</keyword>